<dbReference type="SUPFAM" id="SSF53335">
    <property type="entry name" value="S-adenosyl-L-methionine-dependent methyltransferases"/>
    <property type="match status" value="1"/>
</dbReference>
<reference evidence="4" key="1">
    <citation type="submission" date="2017-05" db="EMBL/GenBank/DDBJ databases">
        <authorList>
            <person name="Macchi M."/>
            <person name="Festa S."/>
            <person name="Coppotelli B.M."/>
            <person name="Morelli I.S."/>
        </authorList>
    </citation>
    <scope>NUCLEOTIDE SEQUENCE [LARGE SCALE GENOMIC DNA]</scope>
    <source>
        <strain evidence="4">I</strain>
    </source>
</reference>
<dbReference type="GO" id="GO:0008757">
    <property type="term" value="F:S-adenosylmethionine-dependent methyltransferase activity"/>
    <property type="evidence" value="ECO:0007669"/>
    <property type="project" value="InterPro"/>
</dbReference>
<sequence>MEAEQQVARHYGRSGIEQAFLDALRAAGKDPDHLSPADLSGSDEFHLGGPAATAALAADLGLGPDTHLLDVGCGIGGPARHLAVAPGCRVTGIDLTAEFVAAAEGLTRRCGLSGRVSFRQGSALAMPFPDGGFDAATLLHVGMNIADKAALFAEVKRVLRPGARFGVYDVMQLGDGDLPWPMPWAAAPETSFVETPETYRRLLREAGFTVEAEHDRGALALRLVREARERAAVQGPSPLGPQLLMGPTARERVGNVMAAVEHGLIAPVAMVARAG</sequence>
<accession>A0A211Z9U2</accession>
<dbReference type="Pfam" id="PF08241">
    <property type="entry name" value="Methyltransf_11"/>
    <property type="match status" value="1"/>
</dbReference>
<evidence type="ECO:0000256" key="1">
    <source>
        <dbReference type="ARBA" id="ARBA00022679"/>
    </source>
</evidence>
<gene>
    <name evidence="3" type="ORF">BWR60_30570</name>
</gene>
<dbReference type="PANTHER" id="PTHR44068">
    <property type="entry name" value="ZGC:194242"/>
    <property type="match status" value="1"/>
</dbReference>
<proteinExistence type="predicted"/>
<protein>
    <submittedName>
        <fullName evidence="3">Ubiquinone biosynthesis protein</fullName>
    </submittedName>
</protein>
<comment type="caution">
    <text evidence="3">The sequence shown here is derived from an EMBL/GenBank/DDBJ whole genome shotgun (WGS) entry which is preliminary data.</text>
</comment>
<dbReference type="Gene3D" id="3.40.50.150">
    <property type="entry name" value="Vaccinia Virus protein VP39"/>
    <property type="match status" value="1"/>
</dbReference>
<dbReference type="InterPro" id="IPR029063">
    <property type="entry name" value="SAM-dependent_MTases_sf"/>
</dbReference>
<dbReference type="PANTHER" id="PTHR44068:SF11">
    <property type="entry name" value="GERANYL DIPHOSPHATE 2-C-METHYLTRANSFERASE"/>
    <property type="match status" value="1"/>
</dbReference>
<evidence type="ECO:0000313" key="3">
    <source>
        <dbReference type="EMBL" id="OWJ62038.1"/>
    </source>
</evidence>
<keyword evidence="3" id="KW-0830">Ubiquinone</keyword>
<organism evidence="3 4">
    <name type="scientific">Inquilinus limosus</name>
    <dbReference type="NCBI Taxonomy" id="171674"/>
    <lineage>
        <taxon>Bacteria</taxon>
        <taxon>Pseudomonadati</taxon>
        <taxon>Pseudomonadota</taxon>
        <taxon>Alphaproteobacteria</taxon>
        <taxon>Rhodospirillales</taxon>
        <taxon>Rhodospirillaceae</taxon>
        <taxon>Inquilinus</taxon>
    </lineage>
</organism>
<feature type="domain" description="Methyltransferase type 11" evidence="2">
    <location>
        <begin position="69"/>
        <end position="165"/>
    </location>
</feature>
<dbReference type="Proteomes" id="UP000196655">
    <property type="component" value="Unassembled WGS sequence"/>
</dbReference>
<dbReference type="InterPro" id="IPR050447">
    <property type="entry name" value="Erg6_SMT_methyltransf"/>
</dbReference>
<keyword evidence="1" id="KW-0808">Transferase</keyword>
<name>A0A211Z9U2_9PROT</name>
<dbReference type="OrthoDB" id="7856199at2"/>
<dbReference type="STRING" id="1122125.GCA_000423185_05671"/>
<dbReference type="CDD" id="cd02440">
    <property type="entry name" value="AdoMet_MTases"/>
    <property type="match status" value="1"/>
</dbReference>
<dbReference type="AlphaFoldDB" id="A0A211Z9U2"/>
<dbReference type="InterPro" id="IPR013216">
    <property type="entry name" value="Methyltransf_11"/>
</dbReference>
<keyword evidence="4" id="KW-1185">Reference proteome</keyword>
<evidence type="ECO:0000313" key="4">
    <source>
        <dbReference type="Proteomes" id="UP000196655"/>
    </source>
</evidence>
<dbReference type="EMBL" id="NHON01000098">
    <property type="protein sequence ID" value="OWJ62038.1"/>
    <property type="molecule type" value="Genomic_DNA"/>
</dbReference>
<dbReference type="RefSeq" id="WP_088156161.1">
    <property type="nucleotide sequence ID" value="NZ_NHON01000098.1"/>
</dbReference>
<evidence type="ECO:0000259" key="2">
    <source>
        <dbReference type="Pfam" id="PF08241"/>
    </source>
</evidence>